<dbReference type="AlphaFoldDB" id="A0AAN9FCJ0"/>
<evidence type="ECO:0000313" key="6">
    <source>
        <dbReference type="Proteomes" id="UP001359559"/>
    </source>
</evidence>
<dbReference type="InterPro" id="IPR036312">
    <property type="entry name" value="Bifun_inhib/LTP/seed_sf"/>
</dbReference>
<comment type="caution">
    <text evidence="5">The sequence shown here is derived from an EMBL/GenBank/DDBJ whole genome shotgun (WGS) entry which is preliminary data.</text>
</comment>
<dbReference type="GO" id="GO:0006869">
    <property type="term" value="P:lipid transport"/>
    <property type="evidence" value="ECO:0007669"/>
    <property type="project" value="InterPro"/>
</dbReference>
<dbReference type="GO" id="GO:0008289">
    <property type="term" value="F:lipid binding"/>
    <property type="evidence" value="ECO:0007669"/>
    <property type="project" value="UniProtKB-KW"/>
</dbReference>
<protein>
    <recommendedName>
        <fullName evidence="4">Bifunctional inhibitor/plant lipid transfer protein/seed storage helical domain-containing protein</fullName>
    </recommendedName>
</protein>
<dbReference type="PANTHER" id="PTHR33214:SF44">
    <property type="entry name" value="NON-SPECIFIC LIPID TRANSFER PROTEIN GPI-ANCHORED 33"/>
    <property type="match status" value="1"/>
</dbReference>
<evidence type="ECO:0000256" key="3">
    <source>
        <dbReference type="SAM" id="Phobius"/>
    </source>
</evidence>
<feature type="domain" description="Bifunctional inhibitor/plant lipid transfer protein/seed storage helical" evidence="4">
    <location>
        <begin position="84"/>
        <end position="149"/>
    </location>
</feature>
<keyword evidence="6" id="KW-1185">Reference proteome</keyword>
<accession>A0AAN9FCJ0</accession>
<keyword evidence="3" id="KW-0812">Transmembrane</keyword>
<dbReference type="Gene3D" id="1.10.110.10">
    <property type="entry name" value="Plant lipid-transfer and hydrophobic proteins"/>
    <property type="match status" value="1"/>
</dbReference>
<evidence type="ECO:0000256" key="1">
    <source>
        <dbReference type="ARBA" id="ARBA00022448"/>
    </source>
</evidence>
<gene>
    <name evidence="5" type="ORF">RJT34_27700</name>
</gene>
<dbReference type="Proteomes" id="UP001359559">
    <property type="component" value="Unassembled WGS sequence"/>
</dbReference>
<dbReference type="EMBL" id="JAYKXN010000007">
    <property type="protein sequence ID" value="KAK7271636.1"/>
    <property type="molecule type" value="Genomic_DNA"/>
</dbReference>
<keyword evidence="1" id="KW-0813">Transport</keyword>
<dbReference type="InterPro" id="IPR016140">
    <property type="entry name" value="Bifunc_inhib/LTP/seed_store"/>
</dbReference>
<keyword evidence="3" id="KW-0472">Membrane</keyword>
<proteinExistence type="predicted"/>
<keyword evidence="2" id="KW-0446">Lipid-binding</keyword>
<reference evidence="5 6" key="1">
    <citation type="submission" date="2024-01" db="EMBL/GenBank/DDBJ databases">
        <title>The genomes of 5 underutilized Papilionoideae crops provide insights into root nodulation and disease resistance.</title>
        <authorList>
            <person name="Yuan L."/>
        </authorList>
    </citation>
    <scope>NUCLEOTIDE SEQUENCE [LARGE SCALE GENOMIC DNA]</scope>
    <source>
        <strain evidence="5">LY-2023</strain>
        <tissue evidence="5">Leaf</tissue>
    </source>
</reference>
<dbReference type="PANTHER" id="PTHR33214">
    <property type="entry name" value="BIFUNCTIONAL INHIBITOR/LIPID-TRANSFER PROTEIN/SEED STORAGE 2S ALBUMIN SUPERFAMILY PROTEIN"/>
    <property type="match status" value="1"/>
</dbReference>
<evidence type="ECO:0000259" key="4">
    <source>
        <dbReference type="SMART" id="SM00499"/>
    </source>
</evidence>
<dbReference type="Pfam" id="PF00234">
    <property type="entry name" value="Tryp_alpha_amyl"/>
    <property type="match status" value="1"/>
</dbReference>
<dbReference type="CDD" id="cd01959">
    <property type="entry name" value="nsLTP2"/>
    <property type="match status" value="1"/>
</dbReference>
<dbReference type="SMART" id="SM00499">
    <property type="entry name" value="AAI"/>
    <property type="match status" value="1"/>
</dbReference>
<evidence type="ECO:0000256" key="2">
    <source>
        <dbReference type="ARBA" id="ARBA00023121"/>
    </source>
</evidence>
<evidence type="ECO:0000313" key="5">
    <source>
        <dbReference type="EMBL" id="KAK7271636.1"/>
    </source>
</evidence>
<organism evidence="5 6">
    <name type="scientific">Clitoria ternatea</name>
    <name type="common">Butterfly pea</name>
    <dbReference type="NCBI Taxonomy" id="43366"/>
    <lineage>
        <taxon>Eukaryota</taxon>
        <taxon>Viridiplantae</taxon>
        <taxon>Streptophyta</taxon>
        <taxon>Embryophyta</taxon>
        <taxon>Tracheophyta</taxon>
        <taxon>Spermatophyta</taxon>
        <taxon>Magnoliopsida</taxon>
        <taxon>eudicotyledons</taxon>
        <taxon>Gunneridae</taxon>
        <taxon>Pentapetalae</taxon>
        <taxon>rosids</taxon>
        <taxon>fabids</taxon>
        <taxon>Fabales</taxon>
        <taxon>Fabaceae</taxon>
        <taxon>Papilionoideae</taxon>
        <taxon>50 kb inversion clade</taxon>
        <taxon>NPAAA clade</taxon>
        <taxon>indigoferoid/millettioid clade</taxon>
        <taxon>Phaseoleae</taxon>
        <taxon>Clitoria</taxon>
    </lineage>
</organism>
<name>A0AAN9FCJ0_CLITE</name>
<keyword evidence="3" id="KW-1133">Transmembrane helix</keyword>
<dbReference type="InterPro" id="IPR033872">
    <property type="entry name" value="nsLTP2"/>
</dbReference>
<feature type="transmembrane region" description="Helical" evidence="3">
    <location>
        <begin position="49"/>
        <end position="74"/>
    </location>
</feature>
<sequence>MMIDVSGDDDDNGGDIGDGSGCGLEVVWWWCGGYGADRVMVAVETLTKIVIIVVVKMMKKVYGCVIIAIVMMILMSEKGEAVTCSPVQLSPCLGAITSSSPPSSTCCQKVREQRPCLCGYLKNPSLKQYVNSPGSRRVANACGVPFPTC</sequence>
<dbReference type="SUPFAM" id="SSF47699">
    <property type="entry name" value="Bifunctional inhibitor/lipid-transfer protein/seed storage 2S albumin"/>
    <property type="match status" value="1"/>
</dbReference>